<comment type="caution">
    <text evidence="3">The sequence shown here is derived from an EMBL/GenBank/DDBJ whole genome shotgun (WGS) entry which is preliminary data.</text>
</comment>
<evidence type="ECO:0000313" key="4">
    <source>
        <dbReference type="Proteomes" id="UP000050424"/>
    </source>
</evidence>
<accession>A0A0P7ARM5</accession>
<dbReference type="AlphaFoldDB" id="A0A0P7ARM5"/>
<evidence type="ECO:0000256" key="1">
    <source>
        <dbReference type="SAM" id="MobiDB-lite"/>
    </source>
</evidence>
<feature type="chain" id="PRO_5012090988" evidence="2">
    <location>
        <begin position="16"/>
        <end position="314"/>
    </location>
</feature>
<feature type="signal peptide" evidence="2">
    <location>
        <begin position="1"/>
        <end position="15"/>
    </location>
</feature>
<keyword evidence="2" id="KW-0732">Signal</keyword>
<evidence type="ECO:0000313" key="3">
    <source>
        <dbReference type="EMBL" id="KPM40430.1"/>
    </source>
</evidence>
<sequence>MLTTFALATIARALGETPEQGRPMPKVGITSTPRLIRTIQRFESLWKSWAQCLRVQQQEEQHPELEPFFTRTARVMISSSIVFSNIKMKAKKGNMEIASAPLVEILKKTRSAIISSQKITHIKALKSWVLAEKLPPRPSSPGPELDEYNRRKLVNDRAKLLHKRRKRPVQCCMYVALALFQLLYPEELHDFVAEYENELVRECFDRALWIDDAKTYEQLQLKGHCRARLTPPQDKIPKAGIPFGEISCTPRFVRNPMACGAPIVTNQVRSQKNEQEYINLNRNNKPQHLGVATRDPDDPLRKGLDNVTMNGPES</sequence>
<feature type="region of interest" description="Disordered" evidence="1">
    <location>
        <begin position="285"/>
        <end position="314"/>
    </location>
</feature>
<reference evidence="3 4" key="1">
    <citation type="submission" date="2015-09" db="EMBL/GenBank/DDBJ databases">
        <title>Draft genome of a European isolate of the apple canker pathogen Neonectria ditissima.</title>
        <authorList>
            <person name="Gomez-Cortecero A."/>
            <person name="Harrison R.J."/>
            <person name="Armitage A.D."/>
        </authorList>
    </citation>
    <scope>NUCLEOTIDE SEQUENCE [LARGE SCALE GENOMIC DNA]</scope>
    <source>
        <strain evidence="3 4">R09/05</strain>
    </source>
</reference>
<gene>
    <name evidence="3" type="ORF">AK830_g6100</name>
</gene>
<proteinExistence type="predicted"/>
<feature type="compositionally biased region" description="Basic and acidic residues" evidence="1">
    <location>
        <begin position="294"/>
        <end position="304"/>
    </location>
</feature>
<keyword evidence="4" id="KW-1185">Reference proteome</keyword>
<dbReference type="EMBL" id="LKCW01000083">
    <property type="protein sequence ID" value="KPM40430.1"/>
    <property type="molecule type" value="Genomic_DNA"/>
</dbReference>
<dbReference type="OrthoDB" id="5056655at2759"/>
<evidence type="ECO:0000256" key="2">
    <source>
        <dbReference type="SAM" id="SignalP"/>
    </source>
</evidence>
<protein>
    <submittedName>
        <fullName evidence="3">Uncharacterized protein</fullName>
    </submittedName>
</protein>
<name>A0A0P7ARM5_9HYPO</name>
<dbReference type="Proteomes" id="UP000050424">
    <property type="component" value="Unassembled WGS sequence"/>
</dbReference>
<organism evidence="3 4">
    <name type="scientific">Neonectria ditissima</name>
    <dbReference type="NCBI Taxonomy" id="78410"/>
    <lineage>
        <taxon>Eukaryota</taxon>
        <taxon>Fungi</taxon>
        <taxon>Dikarya</taxon>
        <taxon>Ascomycota</taxon>
        <taxon>Pezizomycotina</taxon>
        <taxon>Sordariomycetes</taxon>
        <taxon>Hypocreomycetidae</taxon>
        <taxon>Hypocreales</taxon>
        <taxon>Nectriaceae</taxon>
        <taxon>Neonectria</taxon>
    </lineage>
</organism>